<dbReference type="PROSITE" id="PS50940">
    <property type="entry name" value="CHIT_BIND_II"/>
    <property type="match status" value="1"/>
</dbReference>
<dbReference type="EMBL" id="CAJVQB010053066">
    <property type="protein sequence ID" value="CAG8836204.1"/>
    <property type="molecule type" value="Genomic_DNA"/>
</dbReference>
<evidence type="ECO:0000313" key="3">
    <source>
        <dbReference type="Proteomes" id="UP000789901"/>
    </source>
</evidence>
<protein>
    <submittedName>
        <fullName evidence="2">21459_t:CDS:1</fullName>
    </submittedName>
</protein>
<feature type="non-terminal residue" evidence="2">
    <location>
        <position position="54"/>
    </location>
</feature>
<keyword evidence="3" id="KW-1185">Reference proteome</keyword>
<proteinExistence type="predicted"/>
<sequence>MCPKKNHENNPNGLYANPDSCFSYIQCSNGIPYVMPCPDSLLWSSKKLRSDYYD</sequence>
<name>A0ABN7WMQ5_GIGMA</name>
<organism evidence="2 3">
    <name type="scientific">Gigaspora margarita</name>
    <dbReference type="NCBI Taxonomy" id="4874"/>
    <lineage>
        <taxon>Eukaryota</taxon>
        <taxon>Fungi</taxon>
        <taxon>Fungi incertae sedis</taxon>
        <taxon>Mucoromycota</taxon>
        <taxon>Glomeromycotina</taxon>
        <taxon>Glomeromycetes</taxon>
        <taxon>Diversisporales</taxon>
        <taxon>Gigasporaceae</taxon>
        <taxon>Gigaspora</taxon>
    </lineage>
</organism>
<dbReference type="InterPro" id="IPR036508">
    <property type="entry name" value="Chitin-bd_dom_sf"/>
</dbReference>
<reference evidence="2 3" key="1">
    <citation type="submission" date="2021-06" db="EMBL/GenBank/DDBJ databases">
        <authorList>
            <person name="Kallberg Y."/>
            <person name="Tangrot J."/>
            <person name="Rosling A."/>
        </authorList>
    </citation>
    <scope>NUCLEOTIDE SEQUENCE [LARGE SCALE GENOMIC DNA]</scope>
    <source>
        <strain evidence="2 3">120-4 pot B 10/14</strain>
    </source>
</reference>
<comment type="caution">
    <text evidence="2">The sequence shown here is derived from an EMBL/GenBank/DDBJ whole genome shotgun (WGS) entry which is preliminary data.</text>
</comment>
<dbReference type="InterPro" id="IPR002557">
    <property type="entry name" value="Chitin-bd_dom"/>
</dbReference>
<evidence type="ECO:0000313" key="2">
    <source>
        <dbReference type="EMBL" id="CAG8836204.1"/>
    </source>
</evidence>
<dbReference type="Pfam" id="PF01607">
    <property type="entry name" value="CBM_14"/>
    <property type="match status" value="1"/>
</dbReference>
<feature type="domain" description="Chitin-binding type-2" evidence="1">
    <location>
        <begin position="1"/>
        <end position="54"/>
    </location>
</feature>
<dbReference type="SUPFAM" id="SSF57625">
    <property type="entry name" value="Invertebrate chitin-binding proteins"/>
    <property type="match status" value="1"/>
</dbReference>
<gene>
    <name evidence="2" type="ORF">GMARGA_LOCUS32920</name>
</gene>
<dbReference type="Gene3D" id="2.170.140.10">
    <property type="entry name" value="Chitin binding domain"/>
    <property type="match status" value="1"/>
</dbReference>
<evidence type="ECO:0000259" key="1">
    <source>
        <dbReference type="PROSITE" id="PS50940"/>
    </source>
</evidence>
<dbReference type="Proteomes" id="UP000789901">
    <property type="component" value="Unassembled WGS sequence"/>
</dbReference>
<accession>A0ABN7WMQ5</accession>